<dbReference type="Gene3D" id="3.40.50.1820">
    <property type="entry name" value="alpha/beta hydrolase"/>
    <property type="match status" value="1"/>
</dbReference>
<dbReference type="EMBL" id="OV121138">
    <property type="protein sequence ID" value="CAH0560471.1"/>
    <property type="molecule type" value="Genomic_DNA"/>
</dbReference>
<protein>
    <submittedName>
        <fullName evidence="1">Uncharacterized protein</fullName>
    </submittedName>
</protein>
<proteinExistence type="predicted"/>
<dbReference type="PANTHER" id="PTHR11005">
    <property type="entry name" value="LYSOSOMAL ACID LIPASE-RELATED"/>
    <property type="match status" value="1"/>
</dbReference>
<evidence type="ECO:0000313" key="1">
    <source>
        <dbReference type="EMBL" id="CAH0560471.1"/>
    </source>
</evidence>
<dbReference type="InterPro" id="IPR029058">
    <property type="entry name" value="AB_hydrolase_fold"/>
</dbReference>
<dbReference type="OrthoDB" id="9974421at2759"/>
<gene>
    <name evidence="1" type="ORF">MELIAE_LOCUS10218</name>
</gene>
<dbReference type="SUPFAM" id="SSF53474">
    <property type="entry name" value="alpha/beta-Hydrolases"/>
    <property type="match status" value="1"/>
</dbReference>
<dbReference type="AlphaFoldDB" id="A0A9P0FKG6"/>
<name>A0A9P0FKG6_BRAAE</name>
<accession>A0A9P0FKG6</accession>
<organism evidence="1 2">
    <name type="scientific">Brassicogethes aeneus</name>
    <name type="common">Rape pollen beetle</name>
    <name type="synonym">Meligethes aeneus</name>
    <dbReference type="NCBI Taxonomy" id="1431903"/>
    <lineage>
        <taxon>Eukaryota</taxon>
        <taxon>Metazoa</taxon>
        <taxon>Ecdysozoa</taxon>
        <taxon>Arthropoda</taxon>
        <taxon>Hexapoda</taxon>
        <taxon>Insecta</taxon>
        <taxon>Pterygota</taxon>
        <taxon>Neoptera</taxon>
        <taxon>Endopterygota</taxon>
        <taxon>Coleoptera</taxon>
        <taxon>Polyphaga</taxon>
        <taxon>Cucujiformia</taxon>
        <taxon>Nitidulidae</taxon>
        <taxon>Meligethinae</taxon>
        <taxon>Brassicogethes</taxon>
    </lineage>
</organism>
<dbReference type="Proteomes" id="UP001154078">
    <property type="component" value="Chromosome 7"/>
</dbReference>
<evidence type="ECO:0000313" key="2">
    <source>
        <dbReference type="Proteomes" id="UP001154078"/>
    </source>
</evidence>
<sequence>MSREDMNTSNHICLVLFAETIKWYNVLPHSDFFTQFGKTVCVENSKLNVICKEIYFFLGGRDEEQFDLSMLPVILSNVPAGASYKQFMHFTQEIYSGYFRQYDHGIIKNRIIYNQDKPPSYNTRLITAPVALYYGLADNLASYKDVERLAKELPNLVRKTLLPNNFTHLDFLWAKDVTTLLNNDLIELINSQNGLTDDSAINLPNSLVLIVFICINVLFNL</sequence>
<keyword evidence="2" id="KW-1185">Reference proteome</keyword>
<reference evidence="1" key="1">
    <citation type="submission" date="2021-12" db="EMBL/GenBank/DDBJ databases">
        <authorList>
            <person name="King R."/>
        </authorList>
    </citation>
    <scope>NUCLEOTIDE SEQUENCE</scope>
</reference>